<dbReference type="InterPro" id="IPR039720">
    <property type="entry name" value="TMEM94"/>
</dbReference>
<dbReference type="OrthoDB" id="5568754at2759"/>
<dbReference type="Proteomes" id="UP000708208">
    <property type="component" value="Unassembled WGS sequence"/>
</dbReference>
<comment type="caution">
    <text evidence="2">The sequence shown here is derived from an EMBL/GenBank/DDBJ whole genome shotgun (WGS) entry which is preliminary data.</text>
</comment>
<keyword evidence="3" id="KW-1185">Reference proteome</keyword>
<keyword evidence="1" id="KW-0472">Membrane</keyword>
<reference evidence="2" key="1">
    <citation type="submission" date="2021-06" db="EMBL/GenBank/DDBJ databases">
        <authorList>
            <person name="Hodson N. C."/>
            <person name="Mongue J. A."/>
            <person name="Jaron S. K."/>
        </authorList>
    </citation>
    <scope>NUCLEOTIDE SEQUENCE</scope>
</reference>
<evidence type="ECO:0000313" key="3">
    <source>
        <dbReference type="Proteomes" id="UP000708208"/>
    </source>
</evidence>
<evidence type="ECO:0000313" key="2">
    <source>
        <dbReference type="EMBL" id="CAG7831377.1"/>
    </source>
</evidence>
<keyword evidence="1" id="KW-0812">Transmembrane</keyword>
<keyword evidence="1" id="KW-1133">Transmembrane helix</keyword>
<name>A0A8J2L9Y9_9HEXA</name>
<dbReference type="EMBL" id="CAJVCH010560231">
    <property type="protein sequence ID" value="CAG7831377.1"/>
    <property type="molecule type" value="Genomic_DNA"/>
</dbReference>
<protein>
    <submittedName>
        <fullName evidence="2">Uncharacterized protein</fullName>
    </submittedName>
</protein>
<gene>
    <name evidence="2" type="ORF">AFUS01_LOCUS41123</name>
</gene>
<evidence type="ECO:0000256" key="1">
    <source>
        <dbReference type="SAM" id="Phobius"/>
    </source>
</evidence>
<dbReference type="PANTHER" id="PTHR13219">
    <property type="entry name" value="TRANSMEMBRANE PROTEIN 94"/>
    <property type="match status" value="1"/>
</dbReference>
<dbReference type="PANTHER" id="PTHR13219:SF6">
    <property type="entry name" value="TRANSMEMBRANE PROTEIN 94"/>
    <property type="match status" value="1"/>
</dbReference>
<organism evidence="2 3">
    <name type="scientific">Allacma fusca</name>
    <dbReference type="NCBI Taxonomy" id="39272"/>
    <lineage>
        <taxon>Eukaryota</taxon>
        <taxon>Metazoa</taxon>
        <taxon>Ecdysozoa</taxon>
        <taxon>Arthropoda</taxon>
        <taxon>Hexapoda</taxon>
        <taxon>Collembola</taxon>
        <taxon>Symphypleona</taxon>
        <taxon>Sminthuridae</taxon>
        <taxon>Allacma</taxon>
    </lineage>
</organism>
<dbReference type="AlphaFoldDB" id="A0A8J2L9Y9"/>
<feature type="non-terminal residue" evidence="2">
    <location>
        <position position="1"/>
    </location>
</feature>
<sequence>YTLIKLRSFSVFTLVPIYSYIWGFVWVVILVALNELLRRQEIKINIRYQKRARLDFGTKLGMNSPF</sequence>
<accession>A0A8J2L9Y9</accession>
<proteinExistence type="predicted"/>
<feature type="transmembrane region" description="Helical" evidence="1">
    <location>
        <begin position="17"/>
        <end position="37"/>
    </location>
</feature>